<dbReference type="RefSeq" id="WP_167239805.1">
    <property type="nucleotide sequence ID" value="NZ_WHJF01000102.1"/>
</dbReference>
<feature type="compositionally biased region" description="Polar residues" evidence="2">
    <location>
        <begin position="241"/>
        <end position="251"/>
    </location>
</feature>
<keyword evidence="4" id="KW-1185">Reference proteome</keyword>
<gene>
    <name evidence="3" type="ORF">F1735_26865</name>
</gene>
<organism evidence="3 4">
    <name type="scientific">Massilia genomosp. 1</name>
    <dbReference type="NCBI Taxonomy" id="2609280"/>
    <lineage>
        <taxon>Bacteria</taxon>
        <taxon>Pseudomonadati</taxon>
        <taxon>Pseudomonadota</taxon>
        <taxon>Betaproteobacteria</taxon>
        <taxon>Burkholderiales</taxon>
        <taxon>Oxalobacteraceae</taxon>
        <taxon>Telluria group</taxon>
        <taxon>Massilia</taxon>
    </lineage>
</organism>
<dbReference type="Gene3D" id="1.20.5.2050">
    <property type="match status" value="2"/>
</dbReference>
<comment type="caution">
    <text evidence="3">The sequence shown here is derived from an EMBL/GenBank/DDBJ whole genome shotgun (WGS) entry which is preliminary data.</text>
</comment>
<feature type="region of interest" description="Disordered" evidence="2">
    <location>
        <begin position="224"/>
        <end position="251"/>
    </location>
</feature>
<evidence type="ECO:0000256" key="2">
    <source>
        <dbReference type="SAM" id="MobiDB-lite"/>
    </source>
</evidence>
<reference evidence="3 4" key="1">
    <citation type="submission" date="2019-10" db="EMBL/GenBank/DDBJ databases">
        <title>Taxonomy of Antarctic Massilia spp.: description of Massilia rubra sp. nov., Massilia aquatica sp. nov., Massilia mucilaginosa sp. nov., Massilia frigida sp. nov. isolated from streams, lakes and regoliths.</title>
        <authorList>
            <person name="Holochova P."/>
            <person name="Sedlacek I."/>
            <person name="Kralova S."/>
            <person name="Maslanova I."/>
            <person name="Busse H.-J."/>
            <person name="Stankova E."/>
            <person name="Vrbovska V."/>
            <person name="Kovarovic V."/>
            <person name="Bartak M."/>
            <person name="Svec P."/>
            <person name="Pantucek R."/>
        </authorList>
    </citation>
    <scope>NUCLEOTIDE SEQUENCE [LARGE SCALE GENOMIC DNA]</scope>
    <source>
        <strain evidence="3 4">CCM 8694</strain>
    </source>
</reference>
<dbReference type="EMBL" id="WHJF01000102">
    <property type="protein sequence ID" value="NHZ65881.1"/>
    <property type="molecule type" value="Genomic_DNA"/>
</dbReference>
<dbReference type="Proteomes" id="UP000610594">
    <property type="component" value="Unassembled WGS sequence"/>
</dbReference>
<proteinExistence type="predicted"/>
<name>A0ABX0MT05_9BURK</name>
<evidence type="ECO:0000313" key="3">
    <source>
        <dbReference type="EMBL" id="NHZ65881.1"/>
    </source>
</evidence>
<sequence length="409" mass="46131">MNQKNTAKKLRHVPERIGIYRIMHPSLGRYYQQVALRRNGELFDKRFFEDDCGGEAQALRLAQAWRDRIIATHPAMTLANFCTIVRKNNTSGVPGVNREIKRHRNHGGAVVERIYWVAHVPMPGIGSRRHSFSVKVFGEDEAKRLAITARITGLKGLEGAIFRSEMQPQPISTAETMLMLEKELSRPLERRAERAQFQSLKAENHQARRQQAQAKLQKLREVQVASQCTPTNRTGEPYIERSSSSNGTTGNWRVSIERQGKKYRKIFSDSVYGSTATALIAAKTWRDEVFQRIPVSNKATVAVRVNSTNTSGFTGVHLVKSGPDKTPISWVAMRPKSKGQPIQYKRFSIAKYGAVEAFALAVQARLAFVAELGNTAHFQHQAARQVANIISRRNHAIKDTERCDSKKMN</sequence>
<keyword evidence="1" id="KW-0175">Coiled coil</keyword>
<evidence type="ECO:0008006" key="5">
    <source>
        <dbReference type="Google" id="ProtNLM"/>
    </source>
</evidence>
<feature type="compositionally biased region" description="Polar residues" evidence="2">
    <location>
        <begin position="224"/>
        <end position="234"/>
    </location>
</feature>
<accession>A0ABX0MT05</accession>
<evidence type="ECO:0000313" key="4">
    <source>
        <dbReference type="Proteomes" id="UP000610594"/>
    </source>
</evidence>
<protein>
    <recommendedName>
        <fullName evidence="5">AP2 domain-containing protein</fullName>
    </recommendedName>
</protein>
<evidence type="ECO:0000256" key="1">
    <source>
        <dbReference type="SAM" id="Coils"/>
    </source>
</evidence>
<feature type="coiled-coil region" evidence="1">
    <location>
        <begin position="190"/>
        <end position="222"/>
    </location>
</feature>